<dbReference type="SUPFAM" id="SSF48452">
    <property type="entry name" value="TPR-like"/>
    <property type="match status" value="1"/>
</dbReference>
<name>A0ABP9IZ67_9ACTN</name>
<dbReference type="SUPFAM" id="SSF52540">
    <property type="entry name" value="P-loop containing nucleoside triphosphate hydrolases"/>
    <property type="match status" value="1"/>
</dbReference>
<feature type="compositionally biased region" description="Pro residues" evidence="1">
    <location>
        <begin position="704"/>
        <end position="713"/>
    </location>
</feature>
<evidence type="ECO:0000259" key="2">
    <source>
        <dbReference type="Pfam" id="PF13191"/>
    </source>
</evidence>
<dbReference type="PRINTS" id="PR00364">
    <property type="entry name" value="DISEASERSIST"/>
</dbReference>
<reference evidence="4" key="1">
    <citation type="journal article" date="2019" name="Int. J. Syst. Evol. Microbiol.">
        <title>The Global Catalogue of Microorganisms (GCM) 10K type strain sequencing project: providing services to taxonomists for standard genome sequencing and annotation.</title>
        <authorList>
            <consortium name="The Broad Institute Genomics Platform"/>
            <consortium name="The Broad Institute Genome Sequencing Center for Infectious Disease"/>
            <person name="Wu L."/>
            <person name="Ma J."/>
        </authorList>
    </citation>
    <scope>NUCLEOTIDE SEQUENCE [LARGE SCALE GENOMIC DNA]</scope>
    <source>
        <strain evidence="4">JCM 18409</strain>
    </source>
</reference>
<comment type="caution">
    <text evidence="3">The sequence shown here is derived from an EMBL/GenBank/DDBJ whole genome shotgun (WGS) entry which is preliminary data.</text>
</comment>
<dbReference type="RefSeq" id="WP_345650061.1">
    <property type="nucleotide sequence ID" value="NZ_BAABKB010000013.1"/>
</dbReference>
<feature type="domain" description="Orc1-like AAA ATPase" evidence="2">
    <location>
        <begin position="46"/>
        <end position="230"/>
    </location>
</feature>
<dbReference type="EMBL" id="BAABKB010000013">
    <property type="protein sequence ID" value="GAA5014336.1"/>
    <property type="molecule type" value="Genomic_DNA"/>
</dbReference>
<dbReference type="Pfam" id="PF13424">
    <property type="entry name" value="TPR_12"/>
    <property type="match status" value="2"/>
</dbReference>
<feature type="region of interest" description="Disordered" evidence="1">
    <location>
        <begin position="695"/>
        <end position="761"/>
    </location>
</feature>
<gene>
    <name evidence="3" type="primary">tcrA_1</name>
    <name evidence="3" type="ORF">GCM10023335_37920</name>
</gene>
<evidence type="ECO:0000313" key="3">
    <source>
        <dbReference type="EMBL" id="GAA5014336.1"/>
    </source>
</evidence>
<dbReference type="InterPro" id="IPR011990">
    <property type="entry name" value="TPR-like_helical_dom_sf"/>
</dbReference>
<dbReference type="Pfam" id="PF13191">
    <property type="entry name" value="AAA_16"/>
    <property type="match status" value="1"/>
</dbReference>
<dbReference type="InterPro" id="IPR027417">
    <property type="entry name" value="P-loop_NTPase"/>
</dbReference>
<dbReference type="PANTHER" id="PTHR47691:SF3">
    <property type="entry name" value="HTH-TYPE TRANSCRIPTIONAL REGULATOR RV0890C-RELATED"/>
    <property type="match status" value="1"/>
</dbReference>
<dbReference type="InterPro" id="IPR041664">
    <property type="entry name" value="AAA_16"/>
</dbReference>
<dbReference type="SMART" id="SM00028">
    <property type="entry name" value="TPR"/>
    <property type="match status" value="5"/>
</dbReference>
<sequence>MTEYDGDHLDFRGGNFTGPFTAKAEFHEHGPAPTALDALPMRVGGFTGRDSELRVLLDVLAPSASGGPATVVVTAVSGLGGIGKTALAVEAAHQACERGWFPGGVLFIDLHGYDYNEESVSAEQALEALLRALGTASQHIPSRAEERAALYRSALAERARERGPMLILADNVGLSEQVRFLLPGGGVNHRLLVTSRERLPQHGARLLPLDELTPRAAFDLLDRALRLADPHDHRIRHETWAAEKLASLCKHLPLALQIAAARLALDRSKPVAELTAELTALRDPLALDDGERSVRAAFELSYRRLSPEQTRLLGLLALAPGPEVTTQVVNALIGAESPPVRTLEALARAHLVERGTQRGRWRLHDLVKAFGIDMVRRDPALAEEGEAARSRVLAFFCRWTEAADARLRWLDGMPQPELFADRAAALEWLDEQRAGLVAAVQWAQEERYAAAAVRLAELLAVYLDWRRHFDDLIVVSSAAQQAAEHAGEHRSEAAAWSNLGNALGGAGRAADAIEALTHARQRYQLAGDRHGEAIALSSLGAALRDEGRPADAIDALNSALALYQLTAGDRHREAIAWTTLGLALAQDGRAEAAINAHTRSQGLFRATGDRHREGIACNNLGSALMQAGRVREAIESYRRAVGIYQEFEDWYRTGRALENLARAHGAAGVPHQARDCWLRAARAFAEADAPDRAARALAEAEVPAPAPPAPPVPAESGWGYPHGPGPQLPGFPGVSALDRTSQRESSAEAAGDQYVQEQDRR</sequence>
<accession>A0ABP9IZ67</accession>
<dbReference type="Gene3D" id="3.40.50.300">
    <property type="entry name" value="P-loop containing nucleotide triphosphate hydrolases"/>
    <property type="match status" value="1"/>
</dbReference>
<keyword evidence="4" id="KW-1185">Reference proteome</keyword>
<dbReference type="Gene3D" id="1.25.40.10">
    <property type="entry name" value="Tetratricopeptide repeat domain"/>
    <property type="match status" value="1"/>
</dbReference>
<dbReference type="PANTHER" id="PTHR47691">
    <property type="entry name" value="REGULATOR-RELATED"/>
    <property type="match status" value="1"/>
</dbReference>
<organism evidence="3 4">
    <name type="scientific">Streptomyces siamensis</name>
    <dbReference type="NCBI Taxonomy" id="1274986"/>
    <lineage>
        <taxon>Bacteria</taxon>
        <taxon>Bacillati</taxon>
        <taxon>Actinomycetota</taxon>
        <taxon>Actinomycetes</taxon>
        <taxon>Kitasatosporales</taxon>
        <taxon>Streptomycetaceae</taxon>
        <taxon>Streptomyces</taxon>
    </lineage>
</organism>
<dbReference type="InterPro" id="IPR019734">
    <property type="entry name" value="TPR_rpt"/>
</dbReference>
<protein>
    <submittedName>
        <fullName evidence="3">AfsR-like transcriptional regulator TcrA</fullName>
    </submittedName>
</protein>
<evidence type="ECO:0000256" key="1">
    <source>
        <dbReference type="SAM" id="MobiDB-lite"/>
    </source>
</evidence>
<proteinExistence type="predicted"/>
<evidence type="ECO:0000313" key="4">
    <source>
        <dbReference type="Proteomes" id="UP001501759"/>
    </source>
</evidence>
<dbReference type="Proteomes" id="UP001501759">
    <property type="component" value="Unassembled WGS sequence"/>
</dbReference>